<evidence type="ECO:0000313" key="3">
    <source>
        <dbReference type="Proteomes" id="UP000605253"/>
    </source>
</evidence>
<proteinExistence type="inferred from homology"/>
<keyword evidence="1" id="KW-0119">Carbohydrate metabolism</keyword>
<dbReference type="Gene3D" id="3.30.420.40">
    <property type="match status" value="2"/>
</dbReference>
<dbReference type="NCBIfam" id="NF007139">
    <property type="entry name" value="PRK09585.1-3"/>
    <property type="match status" value="1"/>
</dbReference>
<evidence type="ECO:0000256" key="1">
    <source>
        <dbReference type="HAMAP-Rule" id="MF_01270"/>
    </source>
</evidence>
<dbReference type="EMBL" id="BMEO01000006">
    <property type="protein sequence ID" value="GGF95950.1"/>
    <property type="molecule type" value="Genomic_DNA"/>
</dbReference>
<dbReference type="Proteomes" id="UP000605253">
    <property type="component" value="Unassembled WGS sequence"/>
</dbReference>
<keyword evidence="1" id="KW-0067">ATP-binding</keyword>
<dbReference type="GO" id="GO:0016773">
    <property type="term" value="F:phosphotransferase activity, alcohol group as acceptor"/>
    <property type="evidence" value="ECO:0007669"/>
    <property type="project" value="UniProtKB-UniRule"/>
</dbReference>
<comment type="catalytic activity">
    <reaction evidence="1">
        <text>1,6-anhydro-N-acetyl-beta-muramate + ATP + H2O = N-acetyl-D-muramate 6-phosphate + ADP + H(+)</text>
        <dbReference type="Rhea" id="RHEA:24952"/>
        <dbReference type="ChEBI" id="CHEBI:15377"/>
        <dbReference type="ChEBI" id="CHEBI:15378"/>
        <dbReference type="ChEBI" id="CHEBI:30616"/>
        <dbReference type="ChEBI" id="CHEBI:58690"/>
        <dbReference type="ChEBI" id="CHEBI:58722"/>
        <dbReference type="ChEBI" id="CHEBI:456216"/>
        <dbReference type="EC" id="2.7.1.170"/>
    </reaction>
</comment>
<dbReference type="EC" id="2.7.1.170" evidence="1"/>
<feature type="binding site" evidence="1">
    <location>
        <begin position="9"/>
        <end position="16"/>
    </location>
    <ligand>
        <name>ATP</name>
        <dbReference type="ChEBI" id="CHEBI:30616"/>
    </ligand>
</feature>
<comment type="pathway">
    <text evidence="1">Cell wall biogenesis; peptidoglycan recycling.</text>
</comment>
<comment type="similarity">
    <text evidence="1">Belongs to the anhydro-N-acetylmuramic acid kinase family.</text>
</comment>
<dbReference type="PANTHER" id="PTHR30605">
    <property type="entry name" value="ANHYDRO-N-ACETYLMURAMIC ACID KINASE"/>
    <property type="match status" value="1"/>
</dbReference>
<dbReference type="PANTHER" id="PTHR30605:SF0">
    <property type="entry name" value="ANHYDRO-N-ACETYLMURAMIC ACID KINASE"/>
    <property type="match status" value="1"/>
</dbReference>
<comment type="function">
    <text evidence="1">Catalyzes the specific phosphorylation of 1,6-anhydro-N-acetylmuramic acid (anhMurNAc) with the simultaneous cleavage of the 1,6-anhydro ring, generating MurNAc-6-P. Is required for the utilization of anhMurNAc either imported from the medium or derived from its own cell wall murein, and thus plays a role in cell wall recycling.</text>
</comment>
<dbReference type="InterPro" id="IPR043129">
    <property type="entry name" value="ATPase_NBD"/>
</dbReference>
<dbReference type="InterPro" id="IPR005338">
    <property type="entry name" value="Anhydro_N_Ac-Mur_kinase"/>
</dbReference>
<sequence length="360" mass="39185">MKTLGVMSGTSADGIDIVLIEDEPLTLLARGYFAFDKALKSRVLAAIQNKPLTASEMAGLDADLGEAYSAAINHFITHNQIDKSSLRAIGLHGQTVAHLPDNAVPNSWQLGHPAWVAAQTGLPVICDFRRTDISHGGQGAPLAPALHEALFKQTGRTIGVLNLGGIANLTLINDNLMGFDVGPANCLLDEWCHQYTGKAYDDKGQWGQAGQVRQPLLEAMLSDPYFRKPAPKSTGREYFNQRWLRAFLTDNPIQPVDVQRTLIELVVQSVLRAVNNCQPSPDLLMVAGGGVHNHFLMACLQQGLKCPVFSTEKQGIGADDIEAMLMAWLAARHCRGLKTDLRSVTGCQKAHVYGIYYGIY</sequence>
<dbReference type="GO" id="GO:0006040">
    <property type="term" value="P:amino sugar metabolic process"/>
    <property type="evidence" value="ECO:0007669"/>
    <property type="project" value="InterPro"/>
</dbReference>
<reference evidence="2" key="2">
    <citation type="submission" date="2020-09" db="EMBL/GenBank/DDBJ databases">
        <authorList>
            <person name="Sun Q."/>
            <person name="Zhou Y."/>
        </authorList>
    </citation>
    <scope>NUCLEOTIDE SEQUENCE</scope>
    <source>
        <strain evidence="2">CGMCC 1.12181</strain>
    </source>
</reference>
<protein>
    <recommendedName>
        <fullName evidence="1">Anhydro-N-acetylmuramic acid kinase</fullName>
        <ecNumber evidence="1">2.7.1.170</ecNumber>
    </recommendedName>
    <alternativeName>
        <fullName evidence="1">AnhMurNAc kinase</fullName>
    </alternativeName>
</protein>
<dbReference type="GO" id="GO:0009254">
    <property type="term" value="P:peptidoglycan turnover"/>
    <property type="evidence" value="ECO:0007669"/>
    <property type="project" value="UniProtKB-UniRule"/>
</dbReference>
<dbReference type="GO" id="GO:0016301">
    <property type="term" value="F:kinase activity"/>
    <property type="evidence" value="ECO:0007669"/>
    <property type="project" value="UniProtKB-KW"/>
</dbReference>
<dbReference type="SUPFAM" id="SSF53067">
    <property type="entry name" value="Actin-like ATPase domain"/>
    <property type="match status" value="1"/>
</dbReference>
<dbReference type="GO" id="GO:0097175">
    <property type="term" value="P:1,6-anhydro-N-acetyl-beta-muramic acid catabolic process"/>
    <property type="evidence" value="ECO:0007669"/>
    <property type="project" value="UniProtKB-UniRule"/>
</dbReference>
<accession>A0A917FQG5</accession>
<gene>
    <name evidence="1 2" type="primary">anmK</name>
    <name evidence="2" type="ORF">GCM10011365_16580</name>
</gene>
<keyword evidence="1" id="KW-0547">Nucleotide-binding</keyword>
<dbReference type="GO" id="GO:0005524">
    <property type="term" value="F:ATP binding"/>
    <property type="evidence" value="ECO:0007669"/>
    <property type="project" value="UniProtKB-UniRule"/>
</dbReference>
<keyword evidence="1 2" id="KW-0418">Kinase</keyword>
<dbReference type="HAMAP" id="MF_01270">
    <property type="entry name" value="AnhMurNAc_kinase"/>
    <property type="match status" value="1"/>
</dbReference>
<evidence type="ECO:0000313" key="2">
    <source>
        <dbReference type="EMBL" id="GGF95950.1"/>
    </source>
</evidence>
<dbReference type="Pfam" id="PF03702">
    <property type="entry name" value="AnmK"/>
    <property type="match status" value="1"/>
</dbReference>
<reference evidence="2" key="1">
    <citation type="journal article" date="2014" name="Int. J. Syst. Evol. Microbiol.">
        <title>Complete genome sequence of Corynebacterium casei LMG S-19264T (=DSM 44701T), isolated from a smear-ripened cheese.</title>
        <authorList>
            <consortium name="US DOE Joint Genome Institute (JGI-PGF)"/>
            <person name="Walter F."/>
            <person name="Albersmeier A."/>
            <person name="Kalinowski J."/>
            <person name="Ruckert C."/>
        </authorList>
    </citation>
    <scope>NUCLEOTIDE SEQUENCE</scope>
    <source>
        <strain evidence="2">CGMCC 1.12181</strain>
    </source>
</reference>
<dbReference type="CDD" id="cd24050">
    <property type="entry name" value="ASKHA_NBD_ANMK"/>
    <property type="match status" value="1"/>
</dbReference>
<dbReference type="RefSeq" id="WP_188365262.1">
    <property type="nucleotide sequence ID" value="NZ_BAABJF010000001.1"/>
</dbReference>
<dbReference type="AlphaFoldDB" id="A0A917FQG5"/>
<comment type="pathway">
    <text evidence="1">Amino-sugar metabolism; 1,6-anhydro-N-acetylmuramate degradation.</text>
</comment>
<organism evidence="2 3">
    <name type="scientific">Marinicella pacifica</name>
    <dbReference type="NCBI Taxonomy" id="1171543"/>
    <lineage>
        <taxon>Bacteria</taxon>
        <taxon>Pseudomonadati</taxon>
        <taxon>Pseudomonadota</taxon>
        <taxon>Gammaproteobacteria</taxon>
        <taxon>Lysobacterales</taxon>
        <taxon>Marinicellaceae</taxon>
        <taxon>Marinicella</taxon>
    </lineage>
</organism>
<keyword evidence="3" id="KW-1185">Reference proteome</keyword>
<name>A0A917FQG5_9GAMM</name>
<keyword evidence="1" id="KW-0808">Transferase</keyword>
<comment type="caution">
    <text evidence="2">The sequence shown here is derived from an EMBL/GenBank/DDBJ whole genome shotgun (WGS) entry which is preliminary data.</text>
</comment>